<dbReference type="PANTHER" id="PTHR30348:SF4">
    <property type="entry name" value="DUF72 DOMAIN-CONTAINING PROTEIN"/>
    <property type="match status" value="1"/>
</dbReference>
<organism evidence="1 2">
    <name type="scientific">Stygiolobus azoricus</name>
    <dbReference type="NCBI Taxonomy" id="41675"/>
    <lineage>
        <taxon>Archaea</taxon>
        <taxon>Thermoproteota</taxon>
        <taxon>Thermoprotei</taxon>
        <taxon>Sulfolobales</taxon>
        <taxon>Sulfolobaceae</taxon>
        <taxon>Stygiolobus</taxon>
    </lineage>
</organism>
<dbReference type="Gene3D" id="3.20.20.410">
    <property type="entry name" value="Protein of unknown function UPF0759"/>
    <property type="match status" value="1"/>
</dbReference>
<sequence length="240" mass="28128">MIKVGTCGFTYKHFKYFDALEVQQTFYDIVSDTQLQKWRKLAEENNVELTIKALQIITHEYNTSTYKRMKHKFGDAKNYGSFKDTKEVREATEITLREAKGLNAKIIIFQTPASFKPSESNARAVIDYFSTLDKKFKYGWEPRGEWYNELKLLRKVVEESGVIHVVDPFKHTSLTTVKYYRLHGIGKGEVNYSYKYTDDDLDLLKNMVTDESYVMFNNIYSFDDALRFKKLISESNSKIT</sequence>
<evidence type="ECO:0000313" key="2">
    <source>
        <dbReference type="Proteomes" id="UP000423396"/>
    </source>
</evidence>
<accession>A0A650CPV6</accession>
<dbReference type="InterPro" id="IPR002763">
    <property type="entry name" value="DUF72"/>
</dbReference>
<reference evidence="1 2" key="1">
    <citation type="submission" date="2019-10" db="EMBL/GenBank/DDBJ databases">
        <title>Genome Sequences from Six Type Strain Members of the Archaeal Family Sulfolobaceae: Acidianus ambivalens, Acidianus infernus, Metallosphaera prunae, Stygiolobus azoricus, Sulfolobus metallicus, and Sulfurisphaera ohwakuensis.</title>
        <authorList>
            <person name="Counts J.A."/>
            <person name="Kelly R.M."/>
        </authorList>
    </citation>
    <scope>NUCLEOTIDE SEQUENCE [LARGE SCALE GENOMIC DNA]</scope>
    <source>
        <strain evidence="1 2">FC6</strain>
    </source>
</reference>
<dbReference type="RefSeq" id="WP_156007079.1">
    <property type="nucleotide sequence ID" value="NZ_CP045483.1"/>
</dbReference>
<name>A0A650CPV6_9CREN</name>
<keyword evidence="2" id="KW-1185">Reference proteome</keyword>
<dbReference type="GeneID" id="42798942"/>
<dbReference type="EMBL" id="CP045483">
    <property type="protein sequence ID" value="QGR19871.1"/>
    <property type="molecule type" value="Genomic_DNA"/>
</dbReference>
<dbReference type="OrthoDB" id="35747at2157"/>
<gene>
    <name evidence="1" type="ORF">D1868_07685</name>
</gene>
<dbReference type="Proteomes" id="UP000423396">
    <property type="component" value="Chromosome"/>
</dbReference>
<dbReference type="AlphaFoldDB" id="A0A650CPV6"/>
<protein>
    <submittedName>
        <fullName evidence="1">DUF72 domain-containing protein</fullName>
    </submittedName>
</protein>
<dbReference type="InterPro" id="IPR036520">
    <property type="entry name" value="UPF0759_sf"/>
</dbReference>
<dbReference type="SUPFAM" id="SSF117396">
    <property type="entry name" value="TM1631-like"/>
    <property type="match status" value="1"/>
</dbReference>
<dbReference type="KEGG" id="sazo:D1868_07685"/>
<dbReference type="PANTHER" id="PTHR30348">
    <property type="entry name" value="UNCHARACTERIZED PROTEIN YECE"/>
    <property type="match status" value="1"/>
</dbReference>
<evidence type="ECO:0000313" key="1">
    <source>
        <dbReference type="EMBL" id="QGR19871.1"/>
    </source>
</evidence>
<dbReference type="Pfam" id="PF01904">
    <property type="entry name" value="DUF72"/>
    <property type="match status" value="1"/>
</dbReference>
<proteinExistence type="predicted"/>